<evidence type="ECO:0000259" key="2">
    <source>
        <dbReference type="SMART" id="SM00672"/>
    </source>
</evidence>
<sequence>MVWQANNRPPTRSVKPLLKGALVTFILTFILTSTYMYRDTIATKASTIKFTDGEATDYFKYPFNASDAHANPIDWLIHDARTRQDAVLQKRSRTLHNAAQRYRERRGRHPPPGFQEWFRHAAETDAIVVEEFFDRIYDDLRPFWALDAKTITGQANAGEHVVRVRNGTAVGEGDTEGKEPWLDLWTALVSEFSEHLPDVDMPINYMQEPRLLVPWKEKEKLAAKEEKARKMPTKNKATNDFKGLAAVDGARGKPYSKGWTSGDRRKYWDLVREACPGDSPARNVPAATDLSLPPTLPYSWQAPFSRQGYVQNFTSSQDPCVQPHLRSLHGTFVEPLNVNTTKDLIPIFSGSKLRVNSDILIPGAMYLSEDEAYTGGTSHGPAWPDKLNRLVWRGVGSGGLAQSDNWMHFHRQRLVEMLNGTTVRGMEANDVRAMTFDMPPLERYNTTRRREKRLGDFLSGFADVGFTHLSCGPSHDKECDWLAPHLSVVNATPMAEQFSSKFLPDADGYSFSGRFRAFMLSTSVPLKATVYTEWHDDRLMPWLHFVPLDNTFQDLYGVLDFFTDGDDEAPSKWDVHKVLGRKSKGDDAARWIAEQGKEWADKVLRREDMRLTAISDVAGFLAALEREETMEFKSRHCGPVVRRRDRRSHEEKIASADFYAEEIDEKMVIANTRHSEDAPLLEVAEETPIEMSHSRPIRSHRCRVRRLLRLHRHRDASENSEGSKKTRDAPVEKHEELYTKDGVGPSQGWAYNLAIGLAWYMPAPFDLMPQGYPSRCF</sequence>
<dbReference type="PANTHER" id="PTHR12203:SF22">
    <property type="entry name" value="CAPSULE ASSOCIATED PROTEIN"/>
    <property type="match status" value="1"/>
</dbReference>
<dbReference type="InterPro" id="IPR006598">
    <property type="entry name" value="CAP10"/>
</dbReference>
<keyword evidence="4" id="KW-1185">Reference proteome</keyword>
<dbReference type="SMART" id="SM00672">
    <property type="entry name" value="CAP10"/>
    <property type="match status" value="1"/>
</dbReference>
<evidence type="ECO:0000313" key="4">
    <source>
        <dbReference type="Proteomes" id="UP000781932"/>
    </source>
</evidence>
<keyword evidence="1" id="KW-0812">Transmembrane</keyword>
<feature type="domain" description="Glycosyl transferase CAP10" evidence="2">
    <location>
        <begin position="317"/>
        <end position="628"/>
    </location>
</feature>
<dbReference type="EMBL" id="JAATWM020000001">
    <property type="protein sequence ID" value="KAF9882140.1"/>
    <property type="molecule type" value="Genomic_DNA"/>
</dbReference>
<feature type="transmembrane region" description="Helical" evidence="1">
    <location>
        <begin position="17"/>
        <end position="37"/>
    </location>
</feature>
<dbReference type="AlphaFoldDB" id="A0A9P6IG39"/>
<dbReference type="PANTHER" id="PTHR12203">
    <property type="entry name" value="KDEL LYS-ASP-GLU-LEU CONTAINING - RELATED"/>
    <property type="match status" value="1"/>
</dbReference>
<gene>
    <name evidence="3" type="ORF">CkaCkLH20_00176</name>
</gene>
<evidence type="ECO:0000313" key="3">
    <source>
        <dbReference type="EMBL" id="KAF9882140.1"/>
    </source>
</evidence>
<organism evidence="3 4">
    <name type="scientific">Colletotrichum karsti</name>
    <dbReference type="NCBI Taxonomy" id="1095194"/>
    <lineage>
        <taxon>Eukaryota</taxon>
        <taxon>Fungi</taxon>
        <taxon>Dikarya</taxon>
        <taxon>Ascomycota</taxon>
        <taxon>Pezizomycotina</taxon>
        <taxon>Sordariomycetes</taxon>
        <taxon>Hypocreomycetidae</taxon>
        <taxon>Glomerellales</taxon>
        <taxon>Glomerellaceae</taxon>
        <taxon>Colletotrichum</taxon>
        <taxon>Colletotrichum boninense species complex</taxon>
    </lineage>
</organism>
<accession>A0A9P6IG39</accession>
<dbReference type="GeneID" id="62155970"/>
<evidence type="ECO:0000256" key="1">
    <source>
        <dbReference type="SAM" id="Phobius"/>
    </source>
</evidence>
<protein>
    <submittedName>
        <fullName evidence="3">Capsular associated protein</fullName>
    </submittedName>
</protein>
<comment type="caution">
    <text evidence="3">The sequence shown here is derived from an EMBL/GenBank/DDBJ whole genome shotgun (WGS) entry which is preliminary data.</text>
</comment>
<dbReference type="InterPro" id="IPR051091">
    <property type="entry name" value="O-Glucosyltr/Glycosyltrsf_90"/>
</dbReference>
<keyword evidence="1" id="KW-0472">Membrane</keyword>
<keyword evidence="1" id="KW-1133">Transmembrane helix</keyword>
<reference evidence="3" key="2">
    <citation type="submission" date="2020-11" db="EMBL/GenBank/DDBJ databases">
        <title>Whole genome sequencing of Colletotrichum sp.</title>
        <authorList>
            <person name="Li H."/>
        </authorList>
    </citation>
    <scope>NUCLEOTIDE SEQUENCE</scope>
    <source>
        <strain evidence="3">CkLH20</strain>
    </source>
</reference>
<proteinExistence type="predicted"/>
<dbReference type="Proteomes" id="UP000781932">
    <property type="component" value="Unassembled WGS sequence"/>
</dbReference>
<dbReference type="OrthoDB" id="541052at2759"/>
<reference evidence="3" key="1">
    <citation type="submission" date="2020-03" db="EMBL/GenBank/DDBJ databases">
        <authorList>
            <person name="He L."/>
        </authorList>
    </citation>
    <scope>NUCLEOTIDE SEQUENCE</scope>
    <source>
        <strain evidence="3">CkLH20</strain>
    </source>
</reference>
<dbReference type="RefSeq" id="XP_038751601.1">
    <property type="nucleotide sequence ID" value="XM_038882896.1"/>
</dbReference>
<name>A0A9P6IG39_9PEZI</name>